<dbReference type="InterPro" id="IPR000562">
    <property type="entry name" value="FN_type2_dom"/>
</dbReference>
<feature type="region of interest" description="Disordered" evidence="12">
    <location>
        <begin position="692"/>
        <end position="715"/>
    </location>
</feature>
<dbReference type="FunFam" id="2.10.10.10:FF:000001">
    <property type="entry name" value="Fibronectin 1a isoform 1"/>
    <property type="match status" value="1"/>
</dbReference>
<comment type="subcellular location">
    <subcellularLocation>
        <location evidence="1">Membrane</location>
        <topology evidence="1">Single-pass membrane protein</topology>
    </subcellularLocation>
</comment>
<dbReference type="OrthoDB" id="6356110at2759"/>
<dbReference type="PANTHER" id="PTHR22803">
    <property type="entry name" value="MANNOSE, PHOSPHOLIPASE, LECTIN RECEPTOR RELATED"/>
    <property type="match status" value="1"/>
</dbReference>
<dbReference type="PRINTS" id="PR00013">
    <property type="entry name" value="FNTYPEII"/>
</dbReference>
<dbReference type="SUPFAM" id="SSF57440">
    <property type="entry name" value="Kringle-like"/>
    <property type="match status" value="1"/>
</dbReference>
<dbReference type="CDD" id="cd23407">
    <property type="entry name" value="beta-trefoil_Ricin_MRC1"/>
    <property type="match status" value="1"/>
</dbReference>
<dbReference type="InterPro" id="IPR001304">
    <property type="entry name" value="C-type_lectin-like"/>
</dbReference>
<evidence type="ECO:0000256" key="10">
    <source>
        <dbReference type="ARBA" id="ARBA00023180"/>
    </source>
</evidence>
<keyword evidence="9" id="KW-0675">Receptor</keyword>
<dbReference type="Gene3D" id="3.10.100.10">
    <property type="entry name" value="Mannose-Binding Protein A, subunit A"/>
    <property type="match status" value="4"/>
</dbReference>
<feature type="disulfide bond" evidence="11">
    <location>
        <begin position="156"/>
        <end position="182"/>
    </location>
</feature>
<reference evidence="16" key="1">
    <citation type="submission" date="2022-07" db="EMBL/GenBank/DDBJ databases">
        <title>Chromosome-level genome of Muraenolepis orangiensis.</title>
        <authorList>
            <person name="Kim J."/>
        </authorList>
    </citation>
    <scope>NUCLEOTIDE SEQUENCE</scope>
    <source>
        <strain evidence="16">KU_S4_2022</strain>
        <tissue evidence="16">Muscle</tissue>
    </source>
</reference>
<feature type="domain" description="C-type lectin" evidence="14">
    <location>
        <begin position="495"/>
        <end position="610"/>
    </location>
</feature>
<evidence type="ECO:0000256" key="1">
    <source>
        <dbReference type="ARBA" id="ARBA00004167"/>
    </source>
</evidence>
<dbReference type="Proteomes" id="UP001148018">
    <property type="component" value="Unassembled WGS sequence"/>
</dbReference>
<evidence type="ECO:0000256" key="5">
    <source>
        <dbReference type="ARBA" id="ARBA00022737"/>
    </source>
</evidence>
<evidence type="ECO:0000259" key="14">
    <source>
        <dbReference type="PROSITE" id="PS50041"/>
    </source>
</evidence>
<dbReference type="PROSITE" id="PS50231">
    <property type="entry name" value="RICIN_B_LECTIN"/>
    <property type="match status" value="1"/>
</dbReference>
<dbReference type="InterPro" id="IPR013806">
    <property type="entry name" value="Kringle-like"/>
</dbReference>
<evidence type="ECO:0000256" key="2">
    <source>
        <dbReference type="ARBA" id="ARBA00022583"/>
    </source>
</evidence>
<dbReference type="CDD" id="cd00037">
    <property type="entry name" value="CLECT"/>
    <property type="match status" value="4"/>
</dbReference>
<dbReference type="InterPro" id="IPR050111">
    <property type="entry name" value="C-type_lectin/snaclec_domain"/>
</dbReference>
<dbReference type="SMART" id="SM00059">
    <property type="entry name" value="FN2"/>
    <property type="match status" value="1"/>
</dbReference>
<dbReference type="EMBL" id="JANIIK010000037">
    <property type="protein sequence ID" value="KAJ3611260.1"/>
    <property type="molecule type" value="Genomic_DNA"/>
</dbReference>
<keyword evidence="8 11" id="KW-1015">Disulfide bond</keyword>
<dbReference type="SMART" id="SM00458">
    <property type="entry name" value="RICIN"/>
    <property type="match status" value="1"/>
</dbReference>
<feature type="signal peptide" evidence="13">
    <location>
        <begin position="1"/>
        <end position="21"/>
    </location>
</feature>
<dbReference type="PROSITE" id="PS00023">
    <property type="entry name" value="FN2_1"/>
    <property type="match status" value="1"/>
</dbReference>
<dbReference type="InterPro" id="IPR036943">
    <property type="entry name" value="FN_type2_sf"/>
</dbReference>
<dbReference type="SUPFAM" id="SSF50370">
    <property type="entry name" value="Ricin B-like lectins"/>
    <property type="match status" value="1"/>
</dbReference>
<evidence type="ECO:0000256" key="6">
    <source>
        <dbReference type="ARBA" id="ARBA00022989"/>
    </source>
</evidence>
<evidence type="ECO:0000259" key="15">
    <source>
        <dbReference type="PROSITE" id="PS51092"/>
    </source>
</evidence>
<dbReference type="FunFam" id="3.10.100.10:FF:000023">
    <property type="entry name" value="Macrophage mannose receptor 1"/>
    <property type="match status" value="1"/>
</dbReference>
<dbReference type="GO" id="GO:0006897">
    <property type="term" value="P:endocytosis"/>
    <property type="evidence" value="ECO:0007669"/>
    <property type="project" value="UniProtKB-KW"/>
</dbReference>
<dbReference type="Gene3D" id="2.80.10.50">
    <property type="match status" value="1"/>
</dbReference>
<dbReference type="InterPro" id="IPR016186">
    <property type="entry name" value="C-type_lectin-like/link_sf"/>
</dbReference>
<organism evidence="16 17">
    <name type="scientific">Muraenolepis orangiensis</name>
    <name type="common">Patagonian moray cod</name>
    <dbReference type="NCBI Taxonomy" id="630683"/>
    <lineage>
        <taxon>Eukaryota</taxon>
        <taxon>Metazoa</taxon>
        <taxon>Chordata</taxon>
        <taxon>Craniata</taxon>
        <taxon>Vertebrata</taxon>
        <taxon>Euteleostomi</taxon>
        <taxon>Actinopterygii</taxon>
        <taxon>Neopterygii</taxon>
        <taxon>Teleostei</taxon>
        <taxon>Neoteleostei</taxon>
        <taxon>Acanthomorphata</taxon>
        <taxon>Zeiogadaria</taxon>
        <taxon>Gadariae</taxon>
        <taxon>Gadiformes</taxon>
        <taxon>Muraenolepidoidei</taxon>
        <taxon>Muraenolepididae</taxon>
        <taxon>Muraenolepis</taxon>
    </lineage>
</organism>
<dbReference type="InterPro" id="IPR016187">
    <property type="entry name" value="CTDL_fold"/>
</dbReference>
<gene>
    <name evidence="16" type="ORF">NHX12_021276</name>
</gene>
<feature type="domain" description="C-type lectin" evidence="14">
    <location>
        <begin position="224"/>
        <end position="326"/>
    </location>
</feature>
<dbReference type="Gene3D" id="2.10.10.10">
    <property type="entry name" value="Fibronectin, type II, collagen-binding"/>
    <property type="match status" value="1"/>
</dbReference>
<evidence type="ECO:0000256" key="13">
    <source>
        <dbReference type="SAM" id="SignalP"/>
    </source>
</evidence>
<dbReference type="SMART" id="SM00034">
    <property type="entry name" value="CLECT"/>
    <property type="match status" value="3"/>
</dbReference>
<keyword evidence="6" id="KW-1133">Transmembrane helix</keyword>
<keyword evidence="7" id="KW-0472">Membrane</keyword>
<evidence type="ECO:0000256" key="7">
    <source>
        <dbReference type="ARBA" id="ARBA00023136"/>
    </source>
</evidence>
<evidence type="ECO:0000256" key="3">
    <source>
        <dbReference type="ARBA" id="ARBA00022692"/>
    </source>
</evidence>
<keyword evidence="10" id="KW-0325">Glycoprotein</keyword>
<evidence type="ECO:0000256" key="11">
    <source>
        <dbReference type="PROSITE-ProRule" id="PRU00479"/>
    </source>
</evidence>
<keyword evidence="3" id="KW-0812">Transmembrane</keyword>
<name>A0A9Q0IUV6_9TELE</name>
<dbReference type="PROSITE" id="PS00615">
    <property type="entry name" value="C_TYPE_LECTIN_1"/>
    <property type="match status" value="2"/>
</dbReference>
<dbReference type="AlphaFoldDB" id="A0A9Q0IUV6"/>
<dbReference type="FunFam" id="3.10.100.10:FF:000016">
    <property type="entry name" value="macrophage mannose receptor 1"/>
    <property type="match status" value="1"/>
</dbReference>
<evidence type="ECO:0000313" key="17">
    <source>
        <dbReference type="Proteomes" id="UP001148018"/>
    </source>
</evidence>
<feature type="disulfide bond" evidence="11">
    <location>
        <begin position="170"/>
        <end position="197"/>
    </location>
</feature>
<dbReference type="Pfam" id="PF00040">
    <property type="entry name" value="fn2"/>
    <property type="match status" value="1"/>
</dbReference>
<dbReference type="Pfam" id="PF24562">
    <property type="entry name" value="CysR_MRC2_N"/>
    <property type="match status" value="1"/>
</dbReference>
<keyword evidence="17" id="KW-1185">Reference proteome</keyword>
<dbReference type="SUPFAM" id="SSF56436">
    <property type="entry name" value="C-type lectin-like"/>
    <property type="match status" value="4"/>
</dbReference>
<evidence type="ECO:0000256" key="8">
    <source>
        <dbReference type="ARBA" id="ARBA00023157"/>
    </source>
</evidence>
<dbReference type="CDD" id="cd00062">
    <property type="entry name" value="FN2"/>
    <property type="match status" value="1"/>
</dbReference>
<feature type="domain" description="Fibronectin type-II" evidence="15">
    <location>
        <begin position="151"/>
        <end position="199"/>
    </location>
</feature>
<dbReference type="InterPro" id="IPR018378">
    <property type="entry name" value="C-type_lectin_CS"/>
</dbReference>
<evidence type="ECO:0000256" key="4">
    <source>
        <dbReference type="ARBA" id="ARBA00022729"/>
    </source>
</evidence>
<dbReference type="PROSITE" id="PS51092">
    <property type="entry name" value="FN2_2"/>
    <property type="match status" value="1"/>
</dbReference>
<dbReference type="PROSITE" id="PS50041">
    <property type="entry name" value="C_TYPE_LECTIN_2"/>
    <property type="match status" value="3"/>
</dbReference>
<dbReference type="InterPro" id="IPR035992">
    <property type="entry name" value="Ricin_B-like_lectins"/>
</dbReference>
<sequence>MAVCSSLAALLVLLQALGAQAVVGSSSFLIYNKDHNKCVRAQSAASITVARCDPSDPEQQFRWTSGSRLLSASLHLCVGTSQIADFTKVLLFPCDEKSEMQRWECKNETLFGLQGHDLYFNWGNRNERNIVVYKGSGLWSRWRIYGSERDLYGVPCQFPFHFLEKWYSECTVEGRTDKELWCATTTDYKIDKKWGFCPDKGTRDWDTDPVTGVQYQRNILSVLTWHQARKSCEQQGADLLSIVELHEQSYIAGLTSTLAAALWTGLNSLDTDSGWCWSNGNPFRYLNWAPGNPASAPGQTCGVLNTGRAAQWESSECTKKRGYICRRGNTSNQVPPLAWKDSGFCPSHWVPYAGHCYNLQRGKKTWKGALIACHQEEADLASVHNIEEQSFLISQMGYVPTDQLWIGLNDQRSQLLFEWTDRSQVTFTRWQSDQPSHATNVQEDCVLIRGKEGKWADQGCEKEYGYVCKKKATSKPPGGAHEVVNPGCKPGWTRFQWYCYQIGAQTKTFDNAKKACKESGGNLVDVRNRYESAYLVSLVGLRPEKYFWTGLSNMEDEHTFKWTTGTRVAFTHFNIGMPDRRKGCVAMTTGMLAGLWDVIGCGVPQKYICKRRAVGVTVTTTAAPTAPPILSCPDGWMNMVDQEFCIKLYKKPKEEKKSWSEAKSFCKAIGGDLVSIHSPTAFNNIQLVVSLSSSSSPSSSSSSSSSPLLSSVSLS</sequence>
<dbReference type="GO" id="GO:0016020">
    <property type="term" value="C:membrane"/>
    <property type="evidence" value="ECO:0007669"/>
    <property type="project" value="UniProtKB-SubCell"/>
</dbReference>
<feature type="chain" id="PRO_5040512475" evidence="13">
    <location>
        <begin position="22"/>
        <end position="715"/>
    </location>
</feature>
<dbReference type="Pfam" id="PF00059">
    <property type="entry name" value="Lectin_C"/>
    <property type="match status" value="3"/>
</dbReference>
<keyword evidence="2" id="KW-0254">Endocytosis</keyword>
<feature type="domain" description="C-type lectin" evidence="14">
    <location>
        <begin position="352"/>
        <end position="469"/>
    </location>
</feature>
<evidence type="ECO:0000256" key="9">
    <source>
        <dbReference type="ARBA" id="ARBA00023170"/>
    </source>
</evidence>
<proteinExistence type="predicted"/>
<evidence type="ECO:0000256" key="12">
    <source>
        <dbReference type="SAM" id="MobiDB-lite"/>
    </source>
</evidence>
<keyword evidence="4 13" id="KW-0732">Signal</keyword>
<dbReference type="FunFam" id="2.80.10.50:FF:000032">
    <property type="entry name" value="macrophage mannose receptor 1"/>
    <property type="match status" value="1"/>
</dbReference>
<evidence type="ECO:0000313" key="16">
    <source>
        <dbReference type="EMBL" id="KAJ3611260.1"/>
    </source>
</evidence>
<dbReference type="InterPro" id="IPR000772">
    <property type="entry name" value="Ricin_B_lectin"/>
</dbReference>
<comment type="caution">
    <text evidence="16">The sequence shown here is derived from an EMBL/GenBank/DDBJ whole genome shotgun (WGS) entry which is preliminary data.</text>
</comment>
<accession>A0A9Q0IUV6</accession>
<protein>
    <submittedName>
        <fullName evidence="16">Uncharacterized protein</fullName>
    </submittedName>
</protein>
<keyword evidence="5" id="KW-0677">Repeat</keyword>